<dbReference type="GO" id="GO:0000981">
    <property type="term" value="F:DNA-binding transcription factor activity, RNA polymerase II-specific"/>
    <property type="evidence" value="ECO:0007669"/>
    <property type="project" value="InterPro"/>
</dbReference>
<feature type="transmembrane region" description="Helical" evidence="16">
    <location>
        <begin position="317"/>
        <end position="338"/>
    </location>
</feature>
<feature type="transmembrane region" description="Helical" evidence="16">
    <location>
        <begin position="772"/>
        <end position="800"/>
    </location>
</feature>
<keyword evidence="10 13" id="KW-0539">Nucleus</keyword>
<accession>M7AJY5</accession>
<feature type="transmembrane region" description="Helical" evidence="16">
    <location>
        <begin position="624"/>
        <end position="644"/>
    </location>
</feature>
<evidence type="ECO:0000256" key="15">
    <source>
        <dbReference type="SAM" id="MobiDB-lite"/>
    </source>
</evidence>
<feature type="binding site" evidence="11">
    <location>
        <position position="636"/>
    </location>
    <ligand>
        <name>Na(+)</name>
        <dbReference type="ChEBI" id="CHEBI:29101"/>
        <label>1</label>
    </ligand>
</feature>
<dbReference type="InterPro" id="IPR000047">
    <property type="entry name" value="HTH_motif"/>
</dbReference>
<dbReference type="Gene3D" id="1.10.10.60">
    <property type="entry name" value="Homeodomain-like"/>
    <property type="match status" value="1"/>
</dbReference>
<dbReference type="Pfam" id="PF00209">
    <property type="entry name" value="SNF"/>
    <property type="match status" value="1"/>
</dbReference>
<keyword evidence="12" id="KW-1015">Disulfide bond</keyword>
<feature type="DNA-binding region" description="Homeobox" evidence="13">
    <location>
        <begin position="148"/>
        <end position="207"/>
    </location>
</feature>
<evidence type="ECO:0000256" key="6">
    <source>
        <dbReference type="ARBA" id="ARBA00022989"/>
    </source>
</evidence>
<keyword evidence="19" id="KW-1185">Reference proteome</keyword>
<dbReference type="InterPro" id="IPR017970">
    <property type="entry name" value="Homeobox_CS"/>
</dbReference>
<feature type="region of interest" description="Disordered" evidence="15">
    <location>
        <begin position="203"/>
        <end position="234"/>
    </location>
</feature>
<proteinExistence type="inferred from homology"/>
<dbReference type="PROSITE" id="PS00754">
    <property type="entry name" value="NA_NEUROTRAN_SYMP_2"/>
    <property type="match status" value="1"/>
</dbReference>
<dbReference type="eggNOG" id="KOG3660">
    <property type="taxonomic scope" value="Eukaryota"/>
</dbReference>
<dbReference type="PROSITE" id="PS00027">
    <property type="entry name" value="HOMEOBOX_1"/>
    <property type="match status" value="1"/>
</dbReference>
<dbReference type="PANTHER" id="PTHR11616:SF231">
    <property type="entry name" value="SODIUM-DEPENDENT PROLINE TRANSPORTER"/>
    <property type="match status" value="1"/>
</dbReference>
<feature type="transmembrane region" description="Helical" evidence="16">
    <location>
        <begin position="485"/>
        <end position="512"/>
    </location>
</feature>
<evidence type="ECO:0000256" key="10">
    <source>
        <dbReference type="ARBA" id="ARBA00023242"/>
    </source>
</evidence>
<evidence type="ECO:0000256" key="2">
    <source>
        <dbReference type="ARBA" id="ARBA00004141"/>
    </source>
</evidence>
<dbReference type="CDD" id="cd00086">
    <property type="entry name" value="homeodomain"/>
    <property type="match status" value="1"/>
</dbReference>
<feature type="transmembrane region" description="Helical" evidence="16">
    <location>
        <begin position="565"/>
        <end position="589"/>
    </location>
</feature>
<reference evidence="19" key="1">
    <citation type="journal article" date="2013" name="Nat. Genet.">
        <title>The draft genomes of soft-shell turtle and green sea turtle yield insights into the development and evolution of the turtle-specific body plan.</title>
        <authorList>
            <person name="Wang Z."/>
            <person name="Pascual-Anaya J."/>
            <person name="Zadissa A."/>
            <person name="Li W."/>
            <person name="Niimura Y."/>
            <person name="Huang Z."/>
            <person name="Li C."/>
            <person name="White S."/>
            <person name="Xiong Z."/>
            <person name="Fang D."/>
            <person name="Wang B."/>
            <person name="Ming Y."/>
            <person name="Chen Y."/>
            <person name="Zheng Y."/>
            <person name="Kuraku S."/>
            <person name="Pignatelli M."/>
            <person name="Herrero J."/>
            <person name="Beal K."/>
            <person name="Nozawa M."/>
            <person name="Li Q."/>
            <person name="Wang J."/>
            <person name="Zhang H."/>
            <person name="Yu L."/>
            <person name="Shigenobu S."/>
            <person name="Wang J."/>
            <person name="Liu J."/>
            <person name="Flicek P."/>
            <person name="Searle S."/>
            <person name="Wang J."/>
            <person name="Kuratani S."/>
            <person name="Yin Y."/>
            <person name="Aken B."/>
            <person name="Zhang G."/>
            <person name="Irie N."/>
        </authorList>
    </citation>
    <scope>NUCLEOTIDE SEQUENCE [LARGE SCALE GENOMIC DNA]</scope>
</reference>
<feature type="transmembrane region" description="Helical" evidence="16">
    <location>
        <begin position="738"/>
        <end position="760"/>
    </location>
</feature>
<feature type="compositionally biased region" description="Low complexity" evidence="15">
    <location>
        <begin position="212"/>
        <end position="222"/>
    </location>
</feature>
<evidence type="ECO:0000256" key="14">
    <source>
        <dbReference type="RuleBase" id="RU000682"/>
    </source>
</evidence>
<keyword evidence="9 13" id="KW-0371">Homeobox</keyword>
<dbReference type="Pfam" id="PF04731">
    <property type="entry name" value="Caudal_act"/>
    <property type="match status" value="1"/>
</dbReference>
<feature type="disulfide bond" evidence="12">
    <location>
        <begin position="398"/>
        <end position="407"/>
    </location>
</feature>
<dbReference type="GO" id="GO:0046872">
    <property type="term" value="F:metal ion binding"/>
    <property type="evidence" value="ECO:0007669"/>
    <property type="project" value="UniProtKB-KW"/>
</dbReference>
<dbReference type="Pfam" id="PF00046">
    <property type="entry name" value="Homeodomain"/>
    <property type="match status" value="1"/>
</dbReference>
<dbReference type="AlphaFoldDB" id="M7AJY5"/>
<dbReference type="GO" id="GO:0005886">
    <property type="term" value="C:plasma membrane"/>
    <property type="evidence" value="ECO:0007669"/>
    <property type="project" value="TreeGrafter"/>
</dbReference>
<feature type="binding site" evidence="11">
    <location>
        <position position="539"/>
    </location>
    <ligand>
        <name>Na(+)</name>
        <dbReference type="ChEBI" id="CHEBI:29101"/>
        <label>1</label>
    </ligand>
</feature>
<evidence type="ECO:0000256" key="11">
    <source>
        <dbReference type="PIRSR" id="PIRSR600175-1"/>
    </source>
</evidence>
<dbReference type="PROSITE" id="PS50071">
    <property type="entry name" value="HOMEOBOX_2"/>
    <property type="match status" value="1"/>
</dbReference>
<dbReference type="SUPFAM" id="SSF46689">
    <property type="entry name" value="Homeodomain-like"/>
    <property type="match status" value="1"/>
</dbReference>
<keyword evidence="8 16" id="KW-0472">Membrane</keyword>
<evidence type="ECO:0000256" key="3">
    <source>
        <dbReference type="ARBA" id="ARBA00010341"/>
    </source>
</evidence>
<feature type="binding site" evidence="11">
    <location>
        <position position="639"/>
    </location>
    <ligand>
        <name>Na(+)</name>
        <dbReference type="ChEBI" id="CHEBI:29101"/>
        <label>1</label>
    </ligand>
</feature>
<dbReference type="GO" id="GO:0005634">
    <property type="term" value="C:nucleus"/>
    <property type="evidence" value="ECO:0007669"/>
    <property type="project" value="UniProtKB-SubCell"/>
</dbReference>
<dbReference type="PRINTS" id="PR00031">
    <property type="entry name" value="HTHREPRESSR"/>
</dbReference>
<dbReference type="InterPro" id="IPR006820">
    <property type="entry name" value="Caudal_activation_dom"/>
</dbReference>
<keyword evidence="4" id="KW-0813">Transport</keyword>
<dbReference type="InterPro" id="IPR020479">
    <property type="entry name" value="HD_metazoa"/>
</dbReference>
<name>M7AJY5_CHEMY</name>
<dbReference type="InterPro" id="IPR037272">
    <property type="entry name" value="SNS_sf"/>
</dbReference>
<feature type="transmembrane region" description="Helical" evidence="16">
    <location>
        <begin position="454"/>
        <end position="473"/>
    </location>
</feature>
<dbReference type="PANTHER" id="PTHR11616">
    <property type="entry name" value="SODIUM/CHLORIDE DEPENDENT TRANSPORTER"/>
    <property type="match status" value="1"/>
</dbReference>
<feature type="transmembrane region" description="Helical" evidence="16">
    <location>
        <begin position="359"/>
        <end position="386"/>
    </location>
</feature>
<dbReference type="PROSITE" id="PS50267">
    <property type="entry name" value="NA_NEUROTRAN_SYMP_3"/>
    <property type="match status" value="1"/>
</dbReference>
<evidence type="ECO:0000256" key="7">
    <source>
        <dbReference type="ARBA" id="ARBA00023125"/>
    </source>
</evidence>
<feature type="transmembrane region" description="Helical" evidence="16">
    <location>
        <begin position="532"/>
        <end position="553"/>
    </location>
</feature>
<dbReference type="InterPro" id="IPR000175">
    <property type="entry name" value="Na/ntran_symport"/>
</dbReference>
<keyword evidence="5 16" id="KW-0812">Transmembrane</keyword>
<evidence type="ECO:0000256" key="8">
    <source>
        <dbReference type="ARBA" id="ARBA00023136"/>
    </source>
</evidence>
<comment type="similarity">
    <text evidence="3">Belongs to the Caudal homeobox family.</text>
</comment>
<dbReference type="GO" id="GO:0005283">
    <property type="term" value="F:amino acid:sodium symporter activity"/>
    <property type="evidence" value="ECO:0007669"/>
    <property type="project" value="TreeGrafter"/>
</dbReference>
<evidence type="ECO:0000313" key="19">
    <source>
        <dbReference type="Proteomes" id="UP000031443"/>
    </source>
</evidence>
<keyword evidence="11" id="KW-0915">Sodium</keyword>
<keyword evidence="6 16" id="KW-1133">Transmembrane helix</keyword>
<evidence type="ECO:0000256" key="1">
    <source>
        <dbReference type="ARBA" id="ARBA00004123"/>
    </source>
</evidence>
<feature type="transmembrane region" description="Helical" evidence="16">
    <location>
        <begin position="697"/>
        <end position="718"/>
    </location>
</feature>
<keyword evidence="7 13" id="KW-0238">DNA-binding</keyword>
<evidence type="ECO:0000256" key="4">
    <source>
        <dbReference type="ARBA" id="ARBA00022448"/>
    </source>
</evidence>
<evidence type="ECO:0000256" key="9">
    <source>
        <dbReference type="ARBA" id="ARBA00023155"/>
    </source>
</evidence>
<gene>
    <name evidence="18" type="ORF">UY3_18241</name>
</gene>
<dbReference type="GO" id="GO:0089718">
    <property type="term" value="P:amino acid import across plasma membrane"/>
    <property type="evidence" value="ECO:0007669"/>
    <property type="project" value="TreeGrafter"/>
</dbReference>
<dbReference type="EMBL" id="KB598657">
    <property type="protein sequence ID" value="EMP24694.1"/>
    <property type="molecule type" value="Genomic_DNA"/>
</dbReference>
<comment type="subcellular location">
    <subcellularLocation>
        <location evidence="2">Membrane</location>
        <topology evidence="2">Multi-pass membrane protein</topology>
    </subcellularLocation>
    <subcellularLocation>
        <location evidence="1 13 14">Nucleus</location>
    </subcellularLocation>
</comment>
<dbReference type="InterPro" id="IPR009057">
    <property type="entry name" value="Homeodomain-like_sf"/>
</dbReference>
<dbReference type="GO" id="GO:0003677">
    <property type="term" value="F:DNA binding"/>
    <property type="evidence" value="ECO:0007669"/>
    <property type="project" value="UniProtKB-UniRule"/>
</dbReference>
<sequence>MYVGYLLDKDTNMYPAPVRHPSLNLSPQNYVPAPPQYSDFASYHHVPGINSDPHHGQPAGAWGSPYTPTKEDWHSYGPGAASSVANPGQLGFSPPDFNPIQPPGSGLLPPAINSSVAQLSPNAQRRTPYEWMRRSVPTSSSSGKTRTKDKYRVVYTDHQRLELEKEFHYSRYITIRRKAELAATLGLTERQVKIWFQNRRAKERKVNKKKMQQQTQPTSTTTPTPPAVGTPGPIGGICSSTTNLVSSSPMTIKEEFMPSTLPSCGTYPITKSQPPNLQIQPPLPPISATVLVQKFSSPEGSPLNSVEALPPAPGAFLVPYFIMLAICGIPIFFMELSLGQFSSLGPLAVWKISPLFKGVGMGTILIVSLVAIYYNMIIAYVLFYLFASLTSNLPWEHCGNWWNTDLCLDHQVIKAGNAAIPFNITNTVSPSEEYWNRYVLHIQGSSGIGDPGRIRWNLCLCLLLSWVIVYLCILKGVKSSGKVVYFTATFPYFILIMLLIRGVTLEGAWIGIKFYLTPQFDHLLSSKVWIEAALQIFYSLGVGFGGLLTFASYNTFHQNIYRDTFIVTLGNAITSILAGFAIFSVLGYMSQELGIPVNQVAKAGPGLAFVVYPQAMTMLPLSPLWSFLFFFMLLTLGLDSQFAFMETIVTAVTDEFPYYLRPKKAFFSAVICIAMYLMGLILTTEGGMYWLVLLDDYSAGFGLMVVVITTCLVVTRVYGMKRFCRDIHMMLGFQPGLYFKACWMFLSPAMMMALLVYNIVKYQPSEYGSYRFPYWAEVLGILMGLFSCLMIPAGMVVAVLREEGTLWERIQQASRPAMDWGPSLEENRTGMYVATLAGSQSPKPLMVHMRKYGGITSYENTAIEVDREIEEEEESMM</sequence>
<organism evidence="18 19">
    <name type="scientific">Chelonia mydas</name>
    <name type="common">Green sea-turtle</name>
    <name type="synonym">Chelonia agassizi</name>
    <dbReference type="NCBI Taxonomy" id="8469"/>
    <lineage>
        <taxon>Eukaryota</taxon>
        <taxon>Metazoa</taxon>
        <taxon>Chordata</taxon>
        <taxon>Craniata</taxon>
        <taxon>Vertebrata</taxon>
        <taxon>Euteleostomi</taxon>
        <taxon>Archelosauria</taxon>
        <taxon>Testudinata</taxon>
        <taxon>Testudines</taxon>
        <taxon>Cryptodira</taxon>
        <taxon>Durocryptodira</taxon>
        <taxon>Americhelydia</taxon>
        <taxon>Chelonioidea</taxon>
        <taxon>Cheloniidae</taxon>
        <taxon>Chelonia</taxon>
    </lineage>
</organism>
<protein>
    <submittedName>
        <fullName evidence="18">Sodium-dependent proline transporter</fullName>
    </submittedName>
</protein>
<feature type="binding site" evidence="11">
    <location>
        <position position="640"/>
    </location>
    <ligand>
        <name>Na(+)</name>
        <dbReference type="ChEBI" id="CHEBI:29101"/>
        <label>1</label>
    </ligand>
</feature>
<evidence type="ECO:0000259" key="17">
    <source>
        <dbReference type="PROSITE" id="PS50071"/>
    </source>
</evidence>
<evidence type="ECO:0000256" key="12">
    <source>
        <dbReference type="PIRSR" id="PIRSR600175-2"/>
    </source>
</evidence>
<evidence type="ECO:0000256" key="13">
    <source>
        <dbReference type="PROSITE-ProRule" id="PRU00108"/>
    </source>
</evidence>
<dbReference type="FunFam" id="1.10.10.60:FF:000089">
    <property type="entry name" value="Caudal type homeobox 4"/>
    <property type="match status" value="1"/>
</dbReference>
<feature type="binding site" evidence="11">
    <location>
        <position position="571"/>
    </location>
    <ligand>
        <name>Na(+)</name>
        <dbReference type="ChEBI" id="CHEBI:29101"/>
        <label>1</label>
    </ligand>
</feature>
<evidence type="ECO:0000256" key="16">
    <source>
        <dbReference type="SAM" id="Phobius"/>
    </source>
</evidence>
<dbReference type="SMART" id="SM00389">
    <property type="entry name" value="HOX"/>
    <property type="match status" value="1"/>
</dbReference>
<dbReference type="PRINTS" id="PR00176">
    <property type="entry name" value="NANEUSMPORT"/>
</dbReference>
<feature type="transmembrane region" description="Helical" evidence="16">
    <location>
        <begin position="665"/>
        <end position="691"/>
    </location>
</feature>
<evidence type="ECO:0000256" key="5">
    <source>
        <dbReference type="ARBA" id="ARBA00022692"/>
    </source>
</evidence>
<dbReference type="InterPro" id="IPR001356">
    <property type="entry name" value="HD"/>
</dbReference>
<dbReference type="PRINTS" id="PR00024">
    <property type="entry name" value="HOMEOBOX"/>
</dbReference>
<dbReference type="Proteomes" id="UP000031443">
    <property type="component" value="Unassembled WGS sequence"/>
</dbReference>
<evidence type="ECO:0000313" key="18">
    <source>
        <dbReference type="EMBL" id="EMP24694.1"/>
    </source>
</evidence>
<dbReference type="SUPFAM" id="SSF161070">
    <property type="entry name" value="SNF-like"/>
    <property type="match status" value="1"/>
</dbReference>
<feature type="domain" description="Homeobox" evidence="17">
    <location>
        <begin position="146"/>
        <end position="206"/>
    </location>
</feature>
<keyword evidence="11" id="KW-0479">Metal-binding</keyword>